<dbReference type="Proteomes" id="UP000317036">
    <property type="component" value="Unassembled WGS sequence"/>
</dbReference>
<evidence type="ECO:0008006" key="3">
    <source>
        <dbReference type="Google" id="ProtNLM"/>
    </source>
</evidence>
<dbReference type="InterPro" id="IPR025916">
    <property type="entry name" value="YdjO"/>
</dbReference>
<evidence type="ECO:0000313" key="2">
    <source>
        <dbReference type="Proteomes" id="UP000317036"/>
    </source>
</evidence>
<keyword evidence="2" id="KW-1185">Reference proteome</keyword>
<evidence type="ECO:0000313" key="1">
    <source>
        <dbReference type="EMBL" id="TVY11131.1"/>
    </source>
</evidence>
<organism evidence="1 2">
    <name type="scientific">Paenibacillus cremeus</name>
    <dbReference type="NCBI Taxonomy" id="2163881"/>
    <lineage>
        <taxon>Bacteria</taxon>
        <taxon>Bacillati</taxon>
        <taxon>Bacillota</taxon>
        <taxon>Bacilli</taxon>
        <taxon>Bacillales</taxon>
        <taxon>Paenibacillaceae</taxon>
        <taxon>Paenibacillus</taxon>
    </lineage>
</organism>
<dbReference type="Pfam" id="PF14169">
    <property type="entry name" value="YdjO"/>
    <property type="match status" value="1"/>
</dbReference>
<name>A0A559KG84_9BACL</name>
<gene>
    <name evidence="1" type="ORF">FPZ49_04650</name>
</gene>
<proteinExistence type="predicted"/>
<dbReference type="EMBL" id="VNJI01000004">
    <property type="protein sequence ID" value="TVY11131.1"/>
    <property type="molecule type" value="Genomic_DNA"/>
</dbReference>
<sequence length="76" mass="8904">MYYRKKSMEDLPQEQTKIWSCSKEACKGWMRDNFAFEYTPTCPICHSTMESTLRVLPIIDNSNGNLKLLKKGVEIR</sequence>
<dbReference type="RefSeq" id="WP_144843864.1">
    <property type="nucleotide sequence ID" value="NZ_VNJI01000004.1"/>
</dbReference>
<comment type="caution">
    <text evidence="1">The sequence shown here is derived from an EMBL/GenBank/DDBJ whole genome shotgun (WGS) entry which is preliminary data.</text>
</comment>
<dbReference type="AlphaFoldDB" id="A0A559KG84"/>
<accession>A0A559KG84</accession>
<reference evidence="1 2" key="1">
    <citation type="submission" date="2019-07" db="EMBL/GenBank/DDBJ databases">
        <authorList>
            <person name="Kim J."/>
        </authorList>
    </citation>
    <scope>NUCLEOTIDE SEQUENCE [LARGE SCALE GENOMIC DNA]</scope>
    <source>
        <strain evidence="1 2">JC52</strain>
    </source>
</reference>
<protein>
    <recommendedName>
        <fullName evidence="3">Cold-shock protein</fullName>
    </recommendedName>
</protein>
<dbReference type="OrthoDB" id="1955171at2"/>